<dbReference type="KEGG" id="cro:ROD_29891"/>
<proteinExistence type="predicted"/>
<dbReference type="STRING" id="637910.ROD_29891"/>
<dbReference type="Proteomes" id="UP000001889">
    <property type="component" value="Chromosome"/>
</dbReference>
<gene>
    <name evidence="1" type="primary">espH</name>
    <name evidence="1" type="ordered locus">ROD_29891</name>
</gene>
<protein>
    <submittedName>
        <fullName evidence="1">T3SS effector protein EspH</fullName>
    </submittedName>
</protein>
<organism evidence="1 2">
    <name type="scientific">Citrobacter rodentium (strain ICC168)</name>
    <name type="common">Citrobacter freundii biotype 4280</name>
    <dbReference type="NCBI Taxonomy" id="637910"/>
    <lineage>
        <taxon>Bacteria</taxon>
        <taxon>Pseudomonadati</taxon>
        <taxon>Pseudomonadota</taxon>
        <taxon>Gammaproteobacteria</taxon>
        <taxon>Enterobacterales</taxon>
        <taxon>Enterobacteriaceae</taxon>
        <taxon>Citrobacter</taxon>
    </lineage>
</organism>
<evidence type="ECO:0000313" key="1">
    <source>
        <dbReference type="EMBL" id="CBG89721.1"/>
    </source>
</evidence>
<accession>D2TKF1</accession>
<name>D2TKF1_CITRI</name>
<dbReference type="AlphaFoldDB" id="D2TKF1"/>
<sequence length="179" mass="20636">MDYIGRCIMSSSLSGITFTTFLTNNHASWNRLTRNLYISNTDIVDEVQLKARTQQRHHRIFPEIDDCSIIHFRGKEYFVRFIKDDKSNDYIYKVQKMTQESGCFSKIFGFLYGGVTKALECKLNERHITPLSSTWYPRSSLEGFLTERGLSSLLRRVQSTENVPLSESATLNPLSGMMV</sequence>
<keyword evidence="2" id="KW-1185">Reference proteome</keyword>
<dbReference type="eggNOG" id="ENOG5033TZI">
    <property type="taxonomic scope" value="Bacteria"/>
</dbReference>
<dbReference type="EMBL" id="FN543502">
    <property type="protein sequence ID" value="CBG89721.1"/>
    <property type="molecule type" value="Genomic_DNA"/>
</dbReference>
<evidence type="ECO:0000313" key="2">
    <source>
        <dbReference type="Proteomes" id="UP000001889"/>
    </source>
</evidence>
<dbReference type="HOGENOM" id="CLU_133155_0_0_6"/>
<reference evidence="1 2" key="1">
    <citation type="journal article" date="2010" name="J. Bacteriol.">
        <title>The Citrobacter rodentium genome sequence reveals convergent evolution with human pathogenic Escherichia coli.</title>
        <authorList>
            <person name="Petty N.K."/>
            <person name="Bulgin R."/>
            <person name="Crepin V.F."/>
            <person name="Cerdeno-Tarraga A.M."/>
            <person name="Schroeder G.N."/>
            <person name="Quail M.A."/>
            <person name="Lennard N."/>
            <person name="Corton C."/>
            <person name="Barron A."/>
            <person name="Clark L."/>
            <person name="Toribio A.L."/>
            <person name="Parkhill J."/>
            <person name="Dougan G."/>
            <person name="Frankel G."/>
            <person name="Thomson N.R."/>
        </authorList>
    </citation>
    <scope>NUCLEOTIDE SEQUENCE [LARGE SCALE GENOMIC DNA]</scope>
    <source>
        <strain evidence="1 2">ICC168</strain>
    </source>
</reference>